<feature type="transmembrane region" description="Helical" evidence="1">
    <location>
        <begin position="72"/>
        <end position="89"/>
    </location>
</feature>
<feature type="transmembrane region" description="Helical" evidence="1">
    <location>
        <begin position="12"/>
        <end position="34"/>
    </location>
</feature>
<reference evidence="2" key="1">
    <citation type="journal article" date="2023" name="Insect Mol. Biol.">
        <title>Genome sequencing provides insights into the evolution of gene families encoding plant cell wall-degrading enzymes in longhorned beetles.</title>
        <authorList>
            <person name="Shin N.R."/>
            <person name="Okamura Y."/>
            <person name="Kirsch R."/>
            <person name="Pauchet Y."/>
        </authorList>
    </citation>
    <scope>NUCLEOTIDE SEQUENCE</scope>
    <source>
        <strain evidence="2">MMC_N1</strain>
    </source>
</reference>
<protein>
    <submittedName>
        <fullName evidence="2">Uncharacterized protein</fullName>
    </submittedName>
</protein>
<sequence>MNCLRGLKVSSFVFGLIFVVCCLLDLAGTTKFILDSKEFSRPLQINMAYQVMFLIACLPFFIGVIFEAKEPITFFLIVGPYSLVVTFLVSDVGNSLIAQASALLMFDRGGDSVIYGYHCGPSEVFYHESANTNSGLPPPADPMGLVQLKAKRRLERDHAIILL</sequence>
<dbReference type="Proteomes" id="UP001162164">
    <property type="component" value="Unassembled WGS sequence"/>
</dbReference>
<gene>
    <name evidence="2" type="ORF">NQ317_012822</name>
</gene>
<organism evidence="2 3">
    <name type="scientific">Molorchus minor</name>
    <dbReference type="NCBI Taxonomy" id="1323400"/>
    <lineage>
        <taxon>Eukaryota</taxon>
        <taxon>Metazoa</taxon>
        <taxon>Ecdysozoa</taxon>
        <taxon>Arthropoda</taxon>
        <taxon>Hexapoda</taxon>
        <taxon>Insecta</taxon>
        <taxon>Pterygota</taxon>
        <taxon>Neoptera</taxon>
        <taxon>Endopterygota</taxon>
        <taxon>Coleoptera</taxon>
        <taxon>Polyphaga</taxon>
        <taxon>Cucujiformia</taxon>
        <taxon>Chrysomeloidea</taxon>
        <taxon>Cerambycidae</taxon>
        <taxon>Lamiinae</taxon>
        <taxon>Monochamini</taxon>
        <taxon>Molorchus</taxon>
    </lineage>
</organism>
<comment type="caution">
    <text evidence="2">The sequence shown here is derived from an EMBL/GenBank/DDBJ whole genome shotgun (WGS) entry which is preliminary data.</text>
</comment>
<keyword evidence="1" id="KW-1133">Transmembrane helix</keyword>
<keyword evidence="3" id="KW-1185">Reference proteome</keyword>
<evidence type="ECO:0000313" key="2">
    <source>
        <dbReference type="EMBL" id="KAJ8985170.1"/>
    </source>
</evidence>
<evidence type="ECO:0000313" key="3">
    <source>
        <dbReference type="Proteomes" id="UP001162164"/>
    </source>
</evidence>
<keyword evidence="1" id="KW-0472">Membrane</keyword>
<accession>A0ABQ9K4A4</accession>
<dbReference type="EMBL" id="JAPWTJ010000019">
    <property type="protein sequence ID" value="KAJ8985170.1"/>
    <property type="molecule type" value="Genomic_DNA"/>
</dbReference>
<evidence type="ECO:0000256" key="1">
    <source>
        <dbReference type="SAM" id="Phobius"/>
    </source>
</evidence>
<proteinExistence type="predicted"/>
<keyword evidence="1" id="KW-0812">Transmembrane</keyword>
<name>A0ABQ9K4A4_9CUCU</name>
<feature type="transmembrane region" description="Helical" evidence="1">
    <location>
        <begin position="46"/>
        <end position="66"/>
    </location>
</feature>